<comment type="subcellular location">
    <subcellularLocation>
        <location evidence="1">Cytoplasm</location>
        <location evidence="1">Cytoskeleton</location>
        <location evidence="1">Flagellum axoneme</location>
    </subcellularLocation>
</comment>
<evidence type="ECO:0000256" key="9">
    <source>
        <dbReference type="ARBA" id="ARBA00041087"/>
    </source>
</evidence>
<evidence type="ECO:0000256" key="4">
    <source>
        <dbReference type="ARBA" id="ARBA00022846"/>
    </source>
</evidence>
<evidence type="ECO:0000256" key="6">
    <source>
        <dbReference type="ARBA" id="ARBA00023069"/>
    </source>
</evidence>
<evidence type="ECO:0000256" key="5">
    <source>
        <dbReference type="ARBA" id="ARBA00023054"/>
    </source>
</evidence>
<dbReference type="InterPro" id="IPR008805">
    <property type="entry name" value="RIB43A"/>
</dbReference>
<dbReference type="PANTHER" id="PTHR14517:SF11">
    <property type="entry name" value="RIB43A-LIKE WITH COILED-COILS PROTEIN 1"/>
    <property type="match status" value="1"/>
</dbReference>
<dbReference type="Pfam" id="PF05914">
    <property type="entry name" value="RIB43A"/>
    <property type="match status" value="1"/>
</dbReference>
<protein>
    <recommendedName>
        <fullName evidence="9">RIB43A-like with coiled-coils protein 1</fullName>
    </recommendedName>
</protein>
<name>A0A3B4D1G2_PYGNA</name>
<evidence type="ECO:0000256" key="11">
    <source>
        <dbReference type="SAM" id="Coils"/>
    </source>
</evidence>
<evidence type="ECO:0000256" key="10">
    <source>
        <dbReference type="ARBA" id="ARBA00046435"/>
    </source>
</evidence>
<feature type="region of interest" description="Disordered" evidence="12">
    <location>
        <begin position="106"/>
        <end position="130"/>
    </location>
</feature>
<dbReference type="Ensembl" id="ENSPNAT00000038231.2">
    <property type="protein sequence ID" value="ENSPNAP00000016704.1"/>
    <property type="gene ID" value="ENSPNAG00000022872.2"/>
</dbReference>
<comment type="similarity">
    <text evidence="2">Belongs to the RIB43A family.</text>
</comment>
<dbReference type="GeneID" id="108433507"/>
<gene>
    <name evidence="13" type="primary">RIBC1</name>
</gene>
<evidence type="ECO:0000256" key="12">
    <source>
        <dbReference type="SAM" id="MobiDB-lite"/>
    </source>
</evidence>
<dbReference type="CTD" id="158787"/>
<dbReference type="GeneTree" id="ENSGT00390000010825"/>
<comment type="subunit">
    <text evidence="10">Microtubule inner protein component of sperm flagellar doublet microtubules.</text>
</comment>
<evidence type="ECO:0000256" key="8">
    <source>
        <dbReference type="ARBA" id="ARBA00023273"/>
    </source>
</evidence>
<keyword evidence="6" id="KW-0969">Cilium</keyword>
<reference evidence="13" key="2">
    <citation type="submission" date="2025-08" db="UniProtKB">
        <authorList>
            <consortium name="Ensembl"/>
        </authorList>
    </citation>
    <scope>IDENTIFICATION</scope>
</reference>
<feature type="coiled-coil region" evidence="11">
    <location>
        <begin position="149"/>
        <end position="183"/>
    </location>
</feature>
<evidence type="ECO:0000313" key="14">
    <source>
        <dbReference type="Proteomes" id="UP001501920"/>
    </source>
</evidence>
<keyword evidence="4" id="KW-0282">Flagellum</keyword>
<keyword evidence="3" id="KW-0963">Cytoplasm</keyword>
<reference evidence="13 14" key="1">
    <citation type="submission" date="2020-10" db="EMBL/GenBank/DDBJ databases">
        <title>Pygocentrus nattereri (red-bellied piranha) genome, fPygNat1, primary haplotype.</title>
        <authorList>
            <person name="Myers G."/>
            <person name="Meyer A."/>
            <person name="Karagic N."/>
            <person name="Pippel M."/>
            <person name="Winkler S."/>
            <person name="Tracey A."/>
            <person name="Wood J."/>
            <person name="Formenti G."/>
            <person name="Howe K."/>
            <person name="Fedrigo O."/>
            <person name="Jarvis E.D."/>
        </authorList>
    </citation>
    <scope>NUCLEOTIDE SEQUENCE [LARGE SCALE GENOMIC DNA]</scope>
</reference>
<sequence length="380" mass="45431">MYKLDLPVDSRALQAVERRRAAESARHKRIFSTRERVLGVDARALERQVAERQQREEAEKQRDRAHDMLRVSIDRMALEQQREEEHRRRELAQELLSYRALHQRAEDSRDADINYKRQRAPEDNLSTAQSCGPASMQLFQGEGVGEDERKRAEMELNERTLRAQREERERQENKQKHQELLRGKELLQQDLRAIQLDALEEECRRAVCIALKSYNQAQADERQERERQEKLRREGEEMAEVWHMVTSDLLTECPEAAEREGEGSAVTRRVLPDRWKGMSPEQLSAIYRQREEQRAERENQRQLERQKEVAWSLQQLKQARKQVEEEGRMRELEKERRVQLDKYNQQLAQEQRIHQQYLNNQLYTNQPSARYFTQFGTSSR</sequence>
<dbReference type="OrthoDB" id="429119at2759"/>
<dbReference type="PANTHER" id="PTHR14517">
    <property type="entry name" value="RIB43A-RELATED"/>
    <property type="match status" value="1"/>
</dbReference>
<evidence type="ECO:0000256" key="7">
    <source>
        <dbReference type="ARBA" id="ARBA00023212"/>
    </source>
</evidence>
<feature type="coiled-coil region" evidence="11">
    <location>
        <begin position="306"/>
        <end position="360"/>
    </location>
</feature>
<proteinExistence type="inferred from homology"/>
<feature type="coiled-coil region" evidence="11">
    <location>
        <begin position="42"/>
        <end position="95"/>
    </location>
</feature>
<organism evidence="13 14">
    <name type="scientific">Pygocentrus nattereri</name>
    <name type="common">Red-bellied piranha</name>
    <dbReference type="NCBI Taxonomy" id="42514"/>
    <lineage>
        <taxon>Eukaryota</taxon>
        <taxon>Metazoa</taxon>
        <taxon>Chordata</taxon>
        <taxon>Craniata</taxon>
        <taxon>Vertebrata</taxon>
        <taxon>Euteleostomi</taxon>
        <taxon>Actinopterygii</taxon>
        <taxon>Neopterygii</taxon>
        <taxon>Teleostei</taxon>
        <taxon>Ostariophysi</taxon>
        <taxon>Characiformes</taxon>
        <taxon>Characoidei</taxon>
        <taxon>Pygocentrus</taxon>
    </lineage>
</organism>
<reference evidence="13" key="3">
    <citation type="submission" date="2025-09" db="UniProtKB">
        <authorList>
            <consortium name="Ensembl"/>
        </authorList>
    </citation>
    <scope>IDENTIFICATION</scope>
</reference>
<accession>A0A3B4D1G2</accession>
<evidence type="ECO:0000313" key="13">
    <source>
        <dbReference type="Ensembl" id="ENSPNAP00000016704.1"/>
    </source>
</evidence>
<evidence type="ECO:0000256" key="2">
    <source>
        <dbReference type="ARBA" id="ARBA00006875"/>
    </source>
</evidence>
<dbReference type="RefSeq" id="XP_017563617.1">
    <property type="nucleotide sequence ID" value="XM_017708128.2"/>
</dbReference>
<keyword evidence="5 11" id="KW-0175">Coiled coil</keyword>
<keyword evidence="14" id="KW-1185">Reference proteome</keyword>
<evidence type="ECO:0000256" key="3">
    <source>
        <dbReference type="ARBA" id="ARBA00022490"/>
    </source>
</evidence>
<keyword evidence="8" id="KW-0966">Cell projection</keyword>
<evidence type="ECO:0000256" key="1">
    <source>
        <dbReference type="ARBA" id="ARBA00004611"/>
    </source>
</evidence>
<feature type="compositionally biased region" description="Basic and acidic residues" evidence="12">
    <location>
        <begin position="106"/>
        <end position="122"/>
    </location>
</feature>
<dbReference type="STRING" id="42514.ENSPNAP00000016704"/>
<dbReference type="OMA" id="CLKMQQE"/>
<dbReference type="Proteomes" id="UP001501920">
    <property type="component" value="Chromosome 9"/>
</dbReference>
<dbReference type="AlphaFoldDB" id="A0A3B4D1G2"/>
<keyword evidence="7" id="KW-0206">Cytoskeleton</keyword>